<dbReference type="OrthoDB" id="6161084at2759"/>
<dbReference type="Proteomes" id="UP000828390">
    <property type="component" value="Unassembled WGS sequence"/>
</dbReference>
<sequence>MELHVWARFDFSGKLQSVSSTFTQSSEGLCPGVVPLTVPTAGDPGERFVPYTDKKALDRKLDIKIDEMGMLVMQMAELTRKNKAMESLIRKHEVTIASQQRTIERLSTAVYPDVAPGAQKVPSPSVTERKTDVNTSRSFKIPGERRIGSVEGEIVRKSEIDFSVEEHSSTNFSAVANRPSTLNIGFAVSTSHEKKDKHQNYNPYNIDGLLHMRSPKKCESMKEHSDDPNSDGYVKPDGLLQDSYLKFAVHSRDHGTPPPHSSPLFEHSPNMSEGVVGENLDENGYLKLQGKDGGTYATESPAFSADRCFSDDHVIHISNKELKSPVEKWQEVHEYSQSPLAEGSDVVLQPLPDVYTGYIEISDVECTGKNPILPSRRLCQAYTRSDGGTPTCLNKPPSSGLALSPALARLHGSSLTMTQSDGSRSRNPADVSETYSPMVFMGHRHSSPDIRKDDKLNSILKDMRTTAEWNTEKRSLMFNSTECTAPQAEQQLGASVQVLYKAFSNLFIQKGHARIMQYTQSQILKRVLNEIEHTKSHGIDVSEGFSRKCIDLMRVCFRVKTP</sequence>
<feature type="region of interest" description="Disordered" evidence="1">
    <location>
        <begin position="250"/>
        <end position="277"/>
    </location>
</feature>
<gene>
    <name evidence="2" type="ORF">DPMN_116959</name>
</gene>
<reference evidence="2" key="2">
    <citation type="submission" date="2020-11" db="EMBL/GenBank/DDBJ databases">
        <authorList>
            <person name="McCartney M.A."/>
            <person name="Auch B."/>
            <person name="Kono T."/>
            <person name="Mallez S."/>
            <person name="Becker A."/>
            <person name="Gohl D.M."/>
            <person name="Silverstein K.A.T."/>
            <person name="Koren S."/>
            <person name="Bechman K.B."/>
            <person name="Herman A."/>
            <person name="Abrahante J.E."/>
            <person name="Garbe J."/>
        </authorList>
    </citation>
    <scope>NUCLEOTIDE SEQUENCE</scope>
    <source>
        <strain evidence="2">Duluth1</strain>
        <tissue evidence="2">Whole animal</tissue>
    </source>
</reference>
<reference evidence="2" key="1">
    <citation type="journal article" date="2019" name="bioRxiv">
        <title>The Genome of the Zebra Mussel, Dreissena polymorpha: A Resource for Invasive Species Research.</title>
        <authorList>
            <person name="McCartney M.A."/>
            <person name="Auch B."/>
            <person name="Kono T."/>
            <person name="Mallez S."/>
            <person name="Zhang Y."/>
            <person name="Obille A."/>
            <person name="Becker A."/>
            <person name="Abrahante J.E."/>
            <person name="Garbe J."/>
            <person name="Badalamenti J.P."/>
            <person name="Herman A."/>
            <person name="Mangelson H."/>
            <person name="Liachko I."/>
            <person name="Sullivan S."/>
            <person name="Sone E.D."/>
            <person name="Koren S."/>
            <person name="Silverstein K.A.T."/>
            <person name="Beckman K.B."/>
            <person name="Gohl D.M."/>
        </authorList>
    </citation>
    <scope>NUCLEOTIDE SEQUENCE</scope>
    <source>
        <strain evidence="2">Duluth1</strain>
        <tissue evidence="2">Whole animal</tissue>
    </source>
</reference>
<name>A0A9D4KPH1_DREPO</name>
<keyword evidence="3" id="KW-1185">Reference proteome</keyword>
<dbReference type="AlphaFoldDB" id="A0A9D4KPH1"/>
<accession>A0A9D4KPH1</accession>
<protein>
    <submittedName>
        <fullName evidence="2">Uncharacterized protein</fullName>
    </submittedName>
</protein>
<dbReference type="EMBL" id="JAIWYP010000004">
    <property type="protein sequence ID" value="KAH3843441.1"/>
    <property type="molecule type" value="Genomic_DNA"/>
</dbReference>
<evidence type="ECO:0000313" key="2">
    <source>
        <dbReference type="EMBL" id="KAH3843441.1"/>
    </source>
</evidence>
<evidence type="ECO:0000256" key="1">
    <source>
        <dbReference type="SAM" id="MobiDB-lite"/>
    </source>
</evidence>
<evidence type="ECO:0000313" key="3">
    <source>
        <dbReference type="Proteomes" id="UP000828390"/>
    </source>
</evidence>
<proteinExistence type="predicted"/>
<comment type="caution">
    <text evidence="2">The sequence shown here is derived from an EMBL/GenBank/DDBJ whole genome shotgun (WGS) entry which is preliminary data.</text>
</comment>
<organism evidence="2 3">
    <name type="scientific">Dreissena polymorpha</name>
    <name type="common">Zebra mussel</name>
    <name type="synonym">Mytilus polymorpha</name>
    <dbReference type="NCBI Taxonomy" id="45954"/>
    <lineage>
        <taxon>Eukaryota</taxon>
        <taxon>Metazoa</taxon>
        <taxon>Spiralia</taxon>
        <taxon>Lophotrochozoa</taxon>
        <taxon>Mollusca</taxon>
        <taxon>Bivalvia</taxon>
        <taxon>Autobranchia</taxon>
        <taxon>Heteroconchia</taxon>
        <taxon>Euheterodonta</taxon>
        <taxon>Imparidentia</taxon>
        <taxon>Neoheterodontei</taxon>
        <taxon>Myida</taxon>
        <taxon>Dreissenoidea</taxon>
        <taxon>Dreissenidae</taxon>
        <taxon>Dreissena</taxon>
    </lineage>
</organism>